<reference evidence="11 12" key="1">
    <citation type="submission" date="2023-09" db="EMBL/GenBank/DDBJ databases">
        <title>Pangenome analysis of Batrachochytrium dendrobatidis and related Chytrids.</title>
        <authorList>
            <person name="Yacoub M.N."/>
            <person name="Stajich J.E."/>
            <person name="James T.Y."/>
        </authorList>
    </citation>
    <scope>NUCLEOTIDE SEQUENCE [LARGE SCALE GENOMIC DNA]</scope>
    <source>
        <strain evidence="11 12">JEL0888</strain>
    </source>
</reference>
<protein>
    <recommendedName>
        <fullName evidence="10">Copper acquisition factor BIM1-like domain-containing protein</fullName>
    </recommendedName>
</protein>
<comment type="subcellular location">
    <subcellularLocation>
        <location evidence="1">Cell membrane</location>
    </subcellularLocation>
    <subcellularLocation>
        <location evidence="7">Endomembrane system</location>
        <topology evidence="7">Lipid-anchor</topology>
    </subcellularLocation>
</comment>
<evidence type="ECO:0000259" key="10">
    <source>
        <dbReference type="Pfam" id="PF20238"/>
    </source>
</evidence>
<dbReference type="Pfam" id="PF20238">
    <property type="entry name" value="BIM1-like_dom"/>
    <property type="match status" value="1"/>
</dbReference>
<evidence type="ECO:0000256" key="2">
    <source>
        <dbReference type="ARBA" id="ARBA00022475"/>
    </source>
</evidence>
<keyword evidence="4" id="KW-0472">Membrane</keyword>
<keyword evidence="3 9" id="KW-0732">Signal</keyword>
<feature type="region of interest" description="Disordered" evidence="8">
    <location>
        <begin position="142"/>
        <end position="177"/>
    </location>
</feature>
<feature type="chain" id="PRO_5045287347" description="Copper acquisition factor BIM1-like domain-containing protein" evidence="9">
    <location>
        <begin position="19"/>
        <end position="210"/>
    </location>
</feature>
<feature type="domain" description="Copper acquisition factor BIM1-like" evidence="10">
    <location>
        <begin position="18"/>
        <end position="146"/>
    </location>
</feature>
<evidence type="ECO:0000256" key="9">
    <source>
        <dbReference type="SAM" id="SignalP"/>
    </source>
</evidence>
<keyword evidence="2" id="KW-1003">Cell membrane</keyword>
<dbReference type="CDD" id="cd21176">
    <property type="entry name" value="LPMO_auxiliary-like"/>
    <property type="match status" value="1"/>
</dbReference>
<evidence type="ECO:0000256" key="6">
    <source>
        <dbReference type="ARBA" id="ARBA00023288"/>
    </source>
</evidence>
<dbReference type="Proteomes" id="UP001527925">
    <property type="component" value="Unassembled WGS sequence"/>
</dbReference>
<keyword evidence="12" id="KW-1185">Reference proteome</keyword>
<dbReference type="InterPro" id="IPR046530">
    <property type="entry name" value="BIM1-like_dom"/>
</dbReference>
<evidence type="ECO:0000256" key="1">
    <source>
        <dbReference type="ARBA" id="ARBA00004236"/>
    </source>
</evidence>
<keyword evidence="5" id="KW-0325">Glycoprotein</keyword>
<name>A0ABR4NA69_9FUNG</name>
<gene>
    <name evidence="11" type="ORF">HK105_204166</name>
</gene>
<evidence type="ECO:0000256" key="4">
    <source>
        <dbReference type="ARBA" id="ARBA00023136"/>
    </source>
</evidence>
<dbReference type="InterPro" id="IPR046936">
    <property type="entry name" value="BIM1-like"/>
</dbReference>
<feature type="compositionally biased region" description="Low complexity" evidence="8">
    <location>
        <begin position="142"/>
        <end position="169"/>
    </location>
</feature>
<evidence type="ECO:0000256" key="5">
    <source>
        <dbReference type="ARBA" id="ARBA00023180"/>
    </source>
</evidence>
<dbReference type="PANTHER" id="PTHR34992:SF1">
    <property type="entry name" value="COPPER ACQUISITION FACTOR BIM1-LIKE DOMAIN-CONTAINING PROTEIN"/>
    <property type="match status" value="1"/>
</dbReference>
<keyword evidence="6" id="KW-0449">Lipoprotein</keyword>
<evidence type="ECO:0000256" key="7">
    <source>
        <dbReference type="ARBA" id="ARBA00037868"/>
    </source>
</evidence>
<feature type="signal peptide" evidence="9">
    <location>
        <begin position="1"/>
        <end position="18"/>
    </location>
</feature>
<accession>A0ABR4NA69</accession>
<dbReference type="EMBL" id="JADGIZ020000017">
    <property type="protein sequence ID" value="KAL2916410.1"/>
    <property type="molecule type" value="Genomic_DNA"/>
</dbReference>
<evidence type="ECO:0000313" key="11">
    <source>
        <dbReference type="EMBL" id="KAL2916410.1"/>
    </source>
</evidence>
<proteinExistence type="predicted"/>
<sequence length="210" mass="21070">MLVVVALVLTAVAGPAAAHFSLTVPPTRLFDELEEINAPCGGGNTPSATRTVFTKDSKVTIKFADKQGTASVFLGIGENPTTFPIKVGELTMSKFGDYDIPLDFSSVPAANAKSPATIQVIVNSDGALYQCGDVTLNLATATPASSSSSAVPPKTSSAPAATTAPAKTTDGGYATSKPSYPTDGPILSGAKSTGASAVLAGLALLPLALL</sequence>
<comment type="caution">
    <text evidence="11">The sequence shown here is derived from an EMBL/GenBank/DDBJ whole genome shotgun (WGS) entry which is preliminary data.</text>
</comment>
<evidence type="ECO:0000256" key="3">
    <source>
        <dbReference type="ARBA" id="ARBA00022729"/>
    </source>
</evidence>
<dbReference type="PANTHER" id="PTHR34992">
    <property type="entry name" value="HYPHAL ANASTAMOSIS-7 PROTEIN"/>
    <property type="match status" value="1"/>
</dbReference>
<evidence type="ECO:0000256" key="8">
    <source>
        <dbReference type="SAM" id="MobiDB-lite"/>
    </source>
</evidence>
<organism evidence="11 12">
    <name type="scientific">Polyrhizophydium stewartii</name>
    <dbReference type="NCBI Taxonomy" id="2732419"/>
    <lineage>
        <taxon>Eukaryota</taxon>
        <taxon>Fungi</taxon>
        <taxon>Fungi incertae sedis</taxon>
        <taxon>Chytridiomycota</taxon>
        <taxon>Chytridiomycota incertae sedis</taxon>
        <taxon>Chytridiomycetes</taxon>
        <taxon>Rhizophydiales</taxon>
        <taxon>Rhizophydiales incertae sedis</taxon>
        <taxon>Polyrhizophydium</taxon>
    </lineage>
</organism>
<evidence type="ECO:0000313" key="12">
    <source>
        <dbReference type="Proteomes" id="UP001527925"/>
    </source>
</evidence>